<keyword evidence="1" id="KW-0175">Coiled coil</keyword>
<feature type="coiled-coil region" evidence="1">
    <location>
        <begin position="4"/>
        <end position="38"/>
    </location>
</feature>
<keyword evidence="4" id="KW-1185">Reference proteome</keyword>
<dbReference type="Gene3D" id="1.20.120.520">
    <property type="entry name" value="nmb1532 protein domain like"/>
    <property type="match status" value="1"/>
</dbReference>
<dbReference type="OrthoDB" id="5523420at2"/>
<comment type="caution">
    <text evidence="3">The sequence shown here is derived from an EMBL/GenBank/DDBJ whole genome shotgun (WGS) entry which is preliminary data.</text>
</comment>
<name>A0A2S7JZH6_9PROT</name>
<dbReference type="PANTHER" id="PTHR35585">
    <property type="entry name" value="HHE DOMAIN PROTEIN (AFU_ORTHOLOGUE AFUA_4G00730)"/>
    <property type="match status" value="1"/>
</dbReference>
<evidence type="ECO:0000256" key="1">
    <source>
        <dbReference type="SAM" id="Coils"/>
    </source>
</evidence>
<dbReference type="RefSeq" id="WP_104832280.1">
    <property type="nucleotide sequence ID" value="NZ_PJCH01000017.1"/>
</dbReference>
<reference evidence="3 4" key="1">
    <citation type="submission" date="2017-12" db="EMBL/GenBank/DDBJ databases">
        <authorList>
            <person name="Hurst M.R.H."/>
        </authorList>
    </citation>
    <scope>NUCLEOTIDE SEQUENCE [LARGE SCALE GENOMIC DNA]</scope>
    <source>
        <strain evidence="3 4">SY-3-19</strain>
    </source>
</reference>
<protein>
    <submittedName>
        <fullName evidence="3">Hemerythrin</fullName>
    </submittedName>
</protein>
<dbReference type="PANTHER" id="PTHR35585:SF1">
    <property type="entry name" value="HHE DOMAIN PROTEIN (AFU_ORTHOLOGUE AFUA_4G00730)"/>
    <property type="match status" value="1"/>
</dbReference>
<accession>A0A2S7JZH6</accession>
<feature type="domain" description="Hemerythrin-like" evidence="2">
    <location>
        <begin position="3"/>
        <end position="121"/>
    </location>
</feature>
<dbReference type="Pfam" id="PF01814">
    <property type="entry name" value="Hemerythrin"/>
    <property type="match status" value="1"/>
</dbReference>
<proteinExistence type="predicted"/>
<sequence>MDIFERIKKDHDDARALMKELKDTTARAEKTRRKLFDDFKLDMWAHHKVEEAVFYSYLRDDTKMSIDSYEALNEHHVGNGLLEELDTFPVASEEWGVKFGALSELIEHHMDEEEDEFFPKARKLLSKDQAALMGERFDARKKVVLAALKPLKESEIEAAA</sequence>
<evidence type="ECO:0000313" key="4">
    <source>
        <dbReference type="Proteomes" id="UP000239504"/>
    </source>
</evidence>
<dbReference type="EMBL" id="PJCH01000017">
    <property type="protein sequence ID" value="PQA85640.1"/>
    <property type="molecule type" value="Genomic_DNA"/>
</dbReference>
<evidence type="ECO:0000313" key="3">
    <source>
        <dbReference type="EMBL" id="PQA85640.1"/>
    </source>
</evidence>
<organism evidence="3 4">
    <name type="scientific">Hyphococcus luteus</name>
    <dbReference type="NCBI Taxonomy" id="2058213"/>
    <lineage>
        <taxon>Bacteria</taxon>
        <taxon>Pseudomonadati</taxon>
        <taxon>Pseudomonadota</taxon>
        <taxon>Alphaproteobacteria</taxon>
        <taxon>Parvularculales</taxon>
        <taxon>Parvularculaceae</taxon>
        <taxon>Hyphococcus</taxon>
    </lineage>
</organism>
<evidence type="ECO:0000259" key="2">
    <source>
        <dbReference type="Pfam" id="PF01814"/>
    </source>
</evidence>
<gene>
    <name evidence="3" type="ORF">CW354_22180</name>
</gene>
<dbReference type="InterPro" id="IPR012312">
    <property type="entry name" value="Hemerythrin-like"/>
</dbReference>
<dbReference type="Proteomes" id="UP000239504">
    <property type="component" value="Unassembled WGS sequence"/>
</dbReference>
<dbReference type="AlphaFoldDB" id="A0A2S7JZH6"/>